<dbReference type="RefSeq" id="WP_012149847.1">
    <property type="nucleotide sequence ID" value="NC_009881.1"/>
</dbReference>
<protein>
    <submittedName>
        <fullName evidence="1">Uncharacterized protein</fullName>
    </submittedName>
</protein>
<accession>A8GP92</accession>
<keyword evidence="2" id="KW-1185">Reference proteome</keyword>
<gene>
    <name evidence="1" type="ordered locus">A1C_04785</name>
</gene>
<organism evidence="1 2">
    <name type="scientific">Rickettsia akari (strain Hartford)</name>
    <dbReference type="NCBI Taxonomy" id="293614"/>
    <lineage>
        <taxon>Bacteria</taxon>
        <taxon>Pseudomonadati</taxon>
        <taxon>Pseudomonadota</taxon>
        <taxon>Alphaproteobacteria</taxon>
        <taxon>Rickettsiales</taxon>
        <taxon>Rickettsiaceae</taxon>
        <taxon>Rickettsieae</taxon>
        <taxon>Rickettsia</taxon>
        <taxon>spotted fever group</taxon>
    </lineage>
</organism>
<dbReference type="HOGENOM" id="CLU_2194940_0_0_5"/>
<sequence>MQFLSSKNFLLDLLKDKNLYTLAEKITISKNELLEMSKEAQENYLKEIKIEDCLDMHLDSMNINTLRFVLESNTTLTNISFNSDTSVMIETGKSLNIAGLLTIGQESL</sequence>
<evidence type="ECO:0000313" key="1">
    <source>
        <dbReference type="EMBL" id="ABV75217.1"/>
    </source>
</evidence>
<reference evidence="1" key="1">
    <citation type="submission" date="2007-09" db="EMBL/GenBank/DDBJ databases">
        <title>Complete Genome Sequence of Rickettsia akari.</title>
        <authorList>
            <person name="Madan A."/>
            <person name="Fahey J."/>
            <person name="Helton E."/>
            <person name="Ketteman M."/>
            <person name="Madan A."/>
            <person name="Rodrigues S."/>
            <person name="Sanchez A."/>
            <person name="Whiting M."/>
            <person name="Dasch G."/>
            <person name="Eremeeva M."/>
        </authorList>
    </citation>
    <scope>NUCLEOTIDE SEQUENCE</scope>
    <source>
        <strain evidence="1">Hartford</strain>
    </source>
</reference>
<dbReference type="KEGG" id="rak:A1C_04785"/>
<name>A8GP92_RICAH</name>
<dbReference type="AlphaFoldDB" id="A8GP92"/>
<evidence type="ECO:0000313" key="2">
    <source>
        <dbReference type="Proteomes" id="UP000006830"/>
    </source>
</evidence>
<dbReference type="EMBL" id="CP000847">
    <property type="protein sequence ID" value="ABV75217.1"/>
    <property type="molecule type" value="Genomic_DNA"/>
</dbReference>
<proteinExistence type="predicted"/>
<dbReference type="Proteomes" id="UP000006830">
    <property type="component" value="Chromosome"/>
</dbReference>